<evidence type="ECO:0000256" key="3">
    <source>
        <dbReference type="ARBA" id="ARBA00023315"/>
    </source>
</evidence>
<protein>
    <submittedName>
        <fullName evidence="4">Uncharacterized protein</fullName>
    </submittedName>
</protein>
<comment type="caution">
    <text evidence="4">The sequence shown here is derived from an EMBL/GenBank/DDBJ whole genome shotgun (WGS) entry which is preliminary data.</text>
</comment>
<comment type="similarity">
    <text evidence="1">Belongs to the plant acyltransferase family.</text>
</comment>
<dbReference type="PANTHER" id="PTHR31623">
    <property type="entry name" value="F21J9.9"/>
    <property type="match status" value="1"/>
</dbReference>
<dbReference type="AlphaFoldDB" id="A0AAD4P5L6"/>
<dbReference type="GO" id="GO:0016746">
    <property type="term" value="F:acyltransferase activity"/>
    <property type="evidence" value="ECO:0007669"/>
    <property type="project" value="UniProtKB-KW"/>
</dbReference>
<gene>
    <name evidence="4" type="ORF">C2S53_015413</name>
</gene>
<sequence>MLKVENKSRKLIKPEIPTPENLKCYNISFLDKLQLPVNEGIILFYESKSMDIRLLQESLSKILVQFYPLAGRYIKNDLSVDCSDEGAEFIEAEALDVELTELVAKTETADQLSDLFPDRYFRVDEASSDPILSIQATHFPCGGLTIAVSVCHRVFDVSSLATFISAWSSASIDINNNSYRTIPSFDLPSLLPNKMDQGGGGTRVTLKQSTAVNVLKRFVFNQTKTIPIPNININGKKPVSGVRAVSAVIAKALIGLDRAKHGRSREFIIFQPVNMRGRTIPPLPEHACGNLAIAALTPPRVGGGDIGIEELVGLMGDAVRKSISHHAQILSPNGVGRDIILNTFKNLGETFQNTDRNVIIFSDWSKFGFYNADFGSGKPVWTATGQQRMRSNLTVLMRNKEGDGIEAWLHLNPHDMLCFQEDHDIKLFTDIS</sequence>
<accession>A0AAD4P5L6</accession>
<dbReference type="EMBL" id="SDAM02000141">
    <property type="protein sequence ID" value="KAH6827739.1"/>
    <property type="molecule type" value="Genomic_DNA"/>
</dbReference>
<dbReference type="Gene3D" id="3.30.559.10">
    <property type="entry name" value="Chloramphenicol acetyltransferase-like domain"/>
    <property type="match status" value="2"/>
</dbReference>
<dbReference type="PANTHER" id="PTHR31623:SF70">
    <property type="entry name" value="TRANSFERASE, CHLORAMPHENICOL ACETYLTRANSFERASE-LIKE DOMAIN PROTEIN"/>
    <property type="match status" value="1"/>
</dbReference>
<organism evidence="4 5">
    <name type="scientific">Perilla frutescens var. hirtella</name>
    <name type="common">Perilla citriodora</name>
    <name type="synonym">Perilla setoyensis</name>
    <dbReference type="NCBI Taxonomy" id="608512"/>
    <lineage>
        <taxon>Eukaryota</taxon>
        <taxon>Viridiplantae</taxon>
        <taxon>Streptophyta</taxon>
        <taxon>Embryophyta</taxon>
        <taxon>Tracheophyta</taxon>
        <taxon>Spermatophyta</taxon>
        <taxon>Magnoliopsida</taxon>
        <taxon>eudicotyledons</taxon>
        <taxon>Gunneridae</taxon>
        <taxon>Pentapetalae</taxon>
        <taxon>asterids</taxon>
        <taxon>lamiids</taxon>
        <taxon>Lamiales</taxon>
        <taxon>Lamiaceae</taxon>
        <taxon>Nepetoideae</taxon>
        <taxon>Elsholtzieae</taxon>
        <taxon>Perilla</taxon>
    </lineage>
</organism>
<keyword evidence="5" id="KW-1185">Reference proteome</keyword>
<dbReference type="Pfam" id="PF02458">
    <property type="entry name" value="Transferase"/>
    <property type="match status" value="1"/>
</dbReference>
<keyword evidence="2" id="KW-0808">Transferase</keyword>
<evidence type="ECO:0000256" key="2">
    <source>
        <dbReference type="ARBA" id="ARBA00022679"/>
    </source>
</evidence>
<proteinExistence type="inferred from homology"/>
<name>A0AAD4P5L6_PERFH</name>
<evidence type="ECO:0000313" key="4">
    <source>
        <dbReference type="EMBL" id="KAH6827739.1"/>
    </source>
</evidence>
<dbReference type="InterPro" id="IPR023213">
    <property type="entry name" value="CAT-like_dom_sf"/>
</dbReference>
<keyword evidence="3" id="KW-0012">Acyltransferase</keyword>
<dbReference type="Proteomes" id="UP001190926">
    <property type="component" value="Unassembled WGS sequence"/>
</dbReference>
<evidence type="ECO:0000313" key="5">
    <source>
        <dbReference type="Proteomes" id="UP001190926"/>
    </source>
</evidence>
<reference evidence="4 5" key="1">
    <citation type="journal article" date="2021" name="Nat. Commun.">
        <title>Incipient diploidization of the medicinal plant Perilla within 10,000 years.</title>
        <authorList>
            <person name="Zhang Y."/>
            <person name="Shen Q."/>
            <person name="Leng L."/>
            <person name="Zhang D."/>
            <person name="Chen S."/>
            <person name="Shi Y."/>
            <person name="Ning Z."/>
            <person name="Chen S."/>
        </authorList>
    </citation>
    <scope>NUCLEOTIDE SEQUENCE [LARGE SCALE GENOMIC DNA]</scope>
    <source>
        <strain evidence="5">cv. PC099</strain>
    </source>
</reference>
<evidence type="ECO:0000256" key="1">
    <source>
        <dbReference type="ARBA" id="ARBA00009861"/>
    </source>
</evidence>